<feature type="domain" description="PRC-barrel" evidence="3">
    <location>
        <begin position="90"/>
        <end position="157"/>
    </location>
</feature>
<dbReference type="Proteomes" id="UP000010816">
    <property type="component" value="Chromosome"/>
</dbReference>
<evidence type="ECO:0000256" key="1">
    <source>
        <dbReference type="SAM" id="MobiDB-lite"/>
    </source>
</evidence>
<feature type="compositionally biased region" description="Acidic residues" evidence="1">
    <location>
        <begin position="256"/>
        <end position="269"/>
    </location>
</feature>
<dbReference type="Gene3D" id="2.30.30.240">
    <property type="entry name" value="PRC-barrel domain"/>
    <property type="match status" value="1"/>
</dbReference>
<proteinExistence type="predicted"/>
<gene>
    <name evidence="4" type="ORF">Thimo_0350</name>
</gene>
<protein>
    <submittedName>
        <fullName evidence="4">Nicotinate-mononucleotide:5, 6-dimethylbenzimidazole phosphoribosyltransferase CobT</fullName>
    </submittedName>
</protein>
<dbReference type="AlphaFoldDB" id="L0GV92"/>
<dbReference type="Pfam" id="PF05239">
    <property type="entry name" value="PRC"/>
    <property type="match status" value="1"/>
</dbReference>
<dbReference type="EMBL" id="CP003051">
    <property type="protein sequence ID" value="AGA89219.1"/>
    <property type="molecule type" value="Genomic_DNA"/>
</dbReference>
<accession>L0GV92</accession>
<name>L0GV92_9GAMM</name>
<sequence>MKAPQAARLSSLVLAMALVSPAIFAVEPAQQTDASSMQDNAMDTQKTSADSAMATGTSSTDSEEQPAAAGLTDSYEDKITDATSEGTRVEQVTGMKVVNGSDEEIGEVSKVVRGKEDGELSAVVSVGGFLGIGDKEVVVPLKDLTMKDDKLMAPDDASTEEQLKSMPEYEESDYEAVWDRETVEPGSDSTESGSMDGDEQTGAMSSGDEKGGAVTDPESAHASSEDNMGAVNQAETADENKTAGDEPTEDKSATEGENDASEMEGEDAMQDQPSESQ</sequence>
<feature type="chain" id="PRO_5003943135" evidence="2">
    <location>
        <begin position="26"/>
        <end position="277"/>
    </location>
</feature>
<keyword evidence="2" id="KW-0732">Signal</keyword>
<dbReference type="STRING" id="765912.Thimo_0350"/>
<evidence type="ECO:0000259" key="3">
    <source>
        <dbReference type="Pfam" id="PF05239"/>
    </source>
</evidence>
<dbReference type="OrthoDB" id="286778at2"/>
<organism evidence="4 5">
    <name type="scientific">Thioflavicoccus mobilis 8321</name>
    <dbReference type="NCBI Taxonomy" id="765912"/>
    <lineage>
        <taxon>Bacteria</taxon>
        <taxon>Pseudomonadati</taxon>
        <taxon>Pseudomonadota</taxon>
        <taxon>Gammaproteobacteria</taxon>
        <taxon>Chromatiales</taxon>
        <taxon>Chromatiaceae</taxon>
        <taxon>Thioflavicoccus</taxon>
    </lineage>
</organism>
<dbReference type="InterPro" id="IPR027275">
    <property type="entry name" value="PRC-brl_dom"/>
</dbReference>
<dbReference type="GO" id="GO:0016757">
    <property type="term" value="F:glycosyltransferase activity"/>
    <property type="evidence" value="ECO:0007669"/>
    <property type="project" value="UniProtKB-KW"/>
</dbReference>
<feature type="compositionally biased region" description="Basic and acidic residues" evidence="1">
    <location>
        <begin position="238"/>
        <end position="254"/>
    </location>
</feature>
<dbReference type="RefSeq" id="WP_015279369.1">
    <property type="nucleotide sequence ID" value="NC_019940.1"/>
</dbReference>
<keyword evidence="4" id="KW-0328">Glycosyltransferase</keyword>
<dbReference type="KEGG" id="tmb:Thimo_0350"/>
<evidence type="ECO:0000313" key="5">
    <source>
        <dbReference type="Proteomes" id="UP000010816"/>
    </source>
</evidence>
<keyword evidence="4" id="KW-0808">Transferase</keyword>
<feature type="region of interest" description="Disordered" evidence="1">
    <location>
        <begin position="29"/>
        <end position="88"/>
    </location>
</feature>
<dbReference type="HOGENOM" id="CLU_1004496_0_0_6"/>
<feature type="signal peptide" evidence="2">
    <location>
        <begin position="1"/>
        <end position="25"/>
    </location>
</feature>
<dbReference type="InterPro" id="IPR011033">
    <property type="entry name" value="PRC_barrel-like_sf"/>
</dbReference>
<keyword evidence="5" id="KW-1185">Reference proteome</keyword>
<dbReference type="PANTHER" id="PTHR36505:SF1">
    <property type="entry name" value="BLR1072 PROTEIN"/>
    <property type="match status" value="1"/>
</dbReference>
<evidence type="ECO:0000313" key="4">
    <source>
        <dbReference type="EMBL" id="AGA89219.1"/>
    </source>
</evidence>
<reference evidence="4 5" key="1">
    <citation type="submission" date="2011-09" db="EMBL/GenBank/DDBJ databases">
        <title>Complete sequence of chromosome of Thioflavicoccus mobilis 8321.</title>
        <authorList>
            <consortium name="US DOE Joint Genome Institute"/>
            <person name="Lucas S."/>
            <person name="Han J."/>
            <person name="Lapidus A."/>
            <person name="Cheng J.-F."/>
            <person name="Goodwin L."/>
            <person name="Pitluck S."/>
            <person name="Peters L."/>
            <person name="Ovchinnikova G."/>
            <person name="Lu M."/>
            <person name="Detter J.C."/>
            <person name="Han C."/>
            <person name="Tapia R."/>
            <person name="Land M."/>
            <person name="Hauser L."/>
            <person name="Kyrpides N."/>
            <person name="Ivanova N."/>
            <person name="Pagani I."/>
            <person name="Vogl K."/>
            <person name="Liu Z."/>
            <person name="Imhoff J."/>
            <person name="Thiel V."/>
            <person name="Frigaard N.-U."/>
            <person name="Bryant D."/>
            <person name="Woyke T."/>
        </authorList>
    </citation>
    <scope>NUCLEOTIDE SEQUENCE [LARGE SCALE GENOMIC DNA]</scope>
    <source>
        <strain evidence="4 5">8321</strain>
    </source>
</reference>
<feature type="region of interest" description="Disordered" evidence="1">
    <location>
        <begin position="150"/>
        <end position="277"/>
    </location>
</feature>
<feature type="compositionally biased region" description="Polar residues" evidence="1">
    <location>
        <begin position="29"/>
        <end position="60"/>
    </location>
</feature>
<dbReference type="PANTHER" id="PTHR36505">
    <property type="entry name" value="BLR1072 PROTEIN"/>
    <property type="match status" value="1"/>
</dbReference>
<dbReference type="eggNOG" id="COG1873">
    <property type="taxonomic scope" value="Bacteria"/>
</dbReference>
<evidence type="ECO:0000256" key="2">
    <source>
        <dbReference type="SAM" id="SignalP"/>
    </source>
</evidence>
<dbReference type="SUPFAM" id="SSF50346">
    <property type="entry name" value="PRC-barrel domain"/>
    <property type="match status" value="1"/>
</dbReference>